<keyword evidence="1" id="KW-0472">Membrane</keyword>
<evidence type="ECO:0000256" key="1">
    <source>
        <dbReference type="SAM" id="Phobius"/>
    </source>
</evidence>
<keyword evidence="1" id="KW-0812">Transmembrane</keyword>
<evidence type="ECO:0000313" key="3">
    <source>
        <dbReference type="Proteomes" id="UP001049176"/>
    </source>
</evidence>
<comment type="caution">
    <text evidence="2">The sequence shown here is derived from an EMBL/GenBank/DDBJ whole genome shotgun (WGS) entry which is preliminary data.</text>
</comment>
<protein>
    <submittedName>
        <fullName evidence="2">Uncharacterized protein</fullName>
    </submittedName>
</protein>
<name>A0A9P7V373_9AGAR</name>
<reference evidence="2" key="1">
    <citation type="journal article" date="2021" name="Genome Biol. Evol.">
        <title>The assembled and annotated genome of the fairy-ring fungus Marasmius oreades.</title>
        <authorList>
            <person name="Hiltunen M."/>
            <person name="Ament-Velasquez S.L."/>
            <person name="Johannesson H."/>
        </authorList>
    </citation>
    <scope>NUCLEOTIDE SEQUENCE</scope>
    <source>
        <strain evidence="2">03SP1</strain>
    </source>
</reference>
<sequence length="97" mass="10240">MAPTITSALSEFITALTNVAAGLVNSLLAVFGAILALGTNTAKAVLQFAQSVLKLGTDLCQGVVGFVAANFFVLVVLGGVYYWYTNQNQRRGKVKSR</sequence>
<dbReference type="AlphaFoldDB" id="A0A9P7V373"/>
<accession>A0A9P7V373</accession>
<keyword evidence="1" id="KW-1133">Transmembrane helix</keyword>
<keyword evidence="3" id="KW-1185">Reference proteome</keyword>
<dbReference type="OrthoDB" id="2561686at2759"/>
<feature type="transmembrane region" description="Helical" evidence="1">
    <location>
        <begin position="63"/>
        <end position="84"/>
    </location>
</feature>
<organism evidence="2 3">
    <name type="scientific">Marasmius oreades</name>
    <name type="common">fairy-ring Marasmius</name>
    <dbReference type="NCBI Taxonomy" id="181124"/>
    <lineage>
        <taxon>Eukaryota</taxon>
        <taxon>Fungi</taxon>
        <taxon>Dikarya</taxon>
        <taxon>Basidiomycota</taxon>
        <taxon>Agaricomycotina</taxon>
        <taxon>Agaricomycetes</taxon>
        <taxon>Agaricomycetidae</taxon>
        <taxon>Agaricales</taxon>
        <taxon>Marasmiineae</taxon>
        <taxon>Marasmiaceae</taxon>
        <taxon>Marasmius</taxon>
    </lineage>
</organism>
<gene>
    <name evidence="2" type="ORF">E1B28_001319</name>
</gene>
<dbReference type="EMBL" id="CM032181">
    <property type="protein sequence ID" value="KAG7099470.1"/>
    <property type="molecule type" value="Genomic_DNA"/>
</dbReference>
<dbReference type="RefSeq" id="XP_043015940.1">
    <property type="nucleotide sequence ID" value="XM_043147235.1"/>
</dbReference>
<proteinExistence type="predicted"/>
<dbReference type="KEGG" id="more:E1B28_001319"/>
<dbReference type="GeneID" id="66070395"/>
<dbReference type="Proteomes" id="UP001049176">
    <property type="component" value="Chromosome 1"/>
</dbReference>
<evidence type="ECO:0000313" key="2">
    <source>
        <dbReference type="EMBL" id="KAG7099470.1"/>
    </source>
</evidence>
<feature type="transmembrane region" description="Helical" evidence="1">
    <location>
        <begin position="12"/>
        <end position="37"/>
    </location>
</feature>